<keyword evidence="2 9" id="KW-0813">Transport</keyword>
<evidence type="ECO:0000256" key="10">
    <source>
        <dbReference type="PROSITE-ProRule" id="PRU10144"/>
    </source>
</evidence>
<evidence type="ECO:0000256" key="2">
    <source>
        <dbReference type="ARBA" id="ARBA00022448"/>
    </source>
</evidence>
<evidence type="ECO:0000256" key="9">
    <source>
        <dbReference type="PROSITE-ProRule" id="PRU01360"/>
    </source>
</evidence>
<proteinExistence type="inferred from homology"/>
<keyword evidence="17" id="KW-1185">Reference proteome</keyword>
<evidence type="ECO:0000256" key="13">
    <source>
        <dbReference type="SAM" id="SignalP"/>
    </source>
</evidence>
<feature type="short sequence motif" description="TonB C-terminal box" evidence="10">
    <location>
        <begin position="941"/>
        <end position="958"/>
    </location>
</feature>
<evidence type="ECO:0000256" key="11">
    <source>
        <dbReference type="RuleBase" id="RU003357"/>
    </source>
</evidence>
<dbReference type="InterPro" id="IPR012910">
    <property type="entry name" value="Plug_dom"/>
</dbReference>
<sequence length="958" mass="104624">MSTEVKSVLSVKRAARRCPFGLTAASVFAFAAILPTSAVAQEAGSAKSPGDHSQSTDARIAAKAKTTTADGNEQSSAPTEPSNEIVVTGFRQSIANAIDLKRSNDSIVEAVTAEEIGKLPDASIAESIARLPGIAAQRVGGRAEIISVRGFPPAFTNVLLNGRVQASSNYNRAVEFDQYPSELLSSVVVYKTPDADISSMGLAGTVDLRTIRPLAYGKRTIAVNIRGQYDEGGGRNADMPKWGGRGSISYIDQNKDGTLGWVIGYAHLDAPSHTDHTKNWFYDTYGGTTNLLSGQEVFATNNRDIRDGVMATLEWQPSDTVHSTLDLYYSRFKQRTINRGAQWYSDQYVDDGTFSNVQSQTIGGTDFGVSGHFDNAVPIIRNDNNRRDDELFAIGWNGEFKMDDRTTFVADLSYSSNKRDETYLETYQGYGAGPYQTRTTDGYDFSIPQNGFPQFTGFGLDYADASQVTLGDRAPWGGWGHDGLLKSPHVKESVGAIDLGLKREFGGVISDIDIGINYTHRRKTKTVTELDLFLKNDREQVPIDPQYLVSPTSLDFAGMGSVLAFNLPAAFSNYYDEVQLQDINHFDKAWGITEDLVTLRAKANIRAGKLHGNVGVQAVIENQSSDGLRIFDTTSPPTISPVQISDRYTDVLPSLNLIYDLNSAMRLRFAAAKVMARPNMDDMRANLLPSFNSSVCAGSPGCTPGQEVHPWSASGGNPYLQPWRAKEINLALDWYGGKATYISVTSFYVWLDNYIYTQALPYDFTGLPEPATASSIPSNVIVSPEGTLTAPANGQGGYARGIEMSASLEFGKLTRLLDGFGFTGSVAYTDASLDKAAASQVGNLPGLSDWVYNLTGYYEKNGFQARASYRYRSGFKGEVVSLFTNLGYPYILADKQLDAQIGYTFPDNSNLAGLGVQLQVSNVLNSPYRTSYTVNGTQMLETYEEYGREWLLGLSYKF</sequence>
<keyword evidence="7 9" id="KW-0472">Membrane</keyword>
<dbReference type="GO" id="GO:0009279">
    <property type="term" value="C:cell outer membrane"/>
    <property type="evidence" value="ECO:0007669"/>
    <property type="project" value="UniProtKB-SubCell"/>
</dbReference>
<reference evidence="16 17" key="1">
    <citation type="submission" date="2019-12" db="EMBL/GenBank/DDBJ databases">
        <title>Genomic-based taxomic classification of the family Erythrobacteraceae.</title>
        <authorList>
            <person name="Xu L."/>
        </authorList>
    </citation>
    <scope>NUCLEOTIDE SEQUENCE [LARGE SCALE GENOMIC DNA]</scope>
    <source>
        <strain evidence="16 17">KEMB 9005-328</strain>
    </source>
</reference>
<name>A0A845AG53_9SPHN</name>
<evidence type="ECO:0000256" key="7">
    <source>
        <dbReference type="ARBA" id="ARBA00023136"/>
    </source>
</evidence>
<dbReference type="SUPFAM" id="SSF56935">
    <property type="entry name" value="Porins"/>
    <property type="match status" value="1"/>
</dbReference>
<dbReference type="InterPro" id="IPR037066">
    <property type="entry name" value="Plug_dom_sf"/>
</dbReference>
<dbReference type="InterPro" id="IPR000531">
    <property type="entry name" value="Beta-barrel_TonB"/>
</dbReference>
<dbReference type="Gene3D" id="2.170.130.10">
    <property type="entry name" value="TonB-dependent receptor, plug domain"/>
    <property type="match status" value="1"/>
</dbReference>
<evidence type="ECO:0000313" key="16">
    <source>
        <dbReference type="EMBL" id="MXP29552.1"/>
    </source>
</evidence>
<dbReference type="PANTHER" id="PTHR40980">
    <property type="entry name" value="PLUG DOMAIN-CONTAINING PROTEIN"/>
    <property type="match status" value="1"/>
</dbReference>
<comment type="caution">
    <text evidence="16">The sequence shown here is derived from an EMBL/GenBank/DDBJ whole genome shotgun (WGS) entry which is preliminary data.</text>
</comment>
<feature type="region of interest" description="Disordered" evidence="12">
    <location>
        <begin position="43"/>
        <end position="82"/>
    </location>
</feature>
<evidence type="ECO:0000256" key="1">
    <source>
        <dbReference type="ARBA" id="ARBA00004571"/>
    </source>
</evidence>
<dbReference type="RefSeq" id="WP_160753850.1">
    <property type="nucleotide sequence ID" value="NZ_WTYA01000009.1"/>
</dbReference>
<dbReference type="Proteomes" id="UP000439780">
    <property type="component" value="Unassembled WGS sequence"/>
</dbReference>
<keyword evidence="4 9" id="KW-0812">Transmembrane</keyword>
<dbReference type="AlphaFoldDB" id="A0A845AG53"/>
<protein>
    <submittedName>
        <fullName evidence="16">TonB-dependent receptor</fullName>
    </submittedName>
</protein>
<evidence type="ECO:0000259" key="15">
    <source>
        <dbReference type="Pfam" id="PF07715"/>
    </source>
</evidence>
<dbReference type="EMBL" id="WTYA01000009">
    <property type="protein sequence ID" value="MXP29552.1"/>
    <property type="molecule type" value="Genomic_DNA"/>
</dbReference>
<feature type="signal peptide" evidence="13">
    <location>
        <begin position="1"/>
        <end position="40"/>
    </location>
</feature>
<comment type="subcellular location">
    <subcellularLocation>
        <location evidence="1 9">Cell outer membrane</location>
        <topology evidence="1 9">Multi-pass membrane protein</topology>
    </subcellularLocation>
</comment>
<comment type="similarity">
    <text evidence="9 11">Belongs to the TonB-dependent receptor family.</text>
</comment>
<keyword evidence="6 11" id="KW-0798">TonB box</keyword>
<dbReference type="InterPro" id="IPR010104">
    <property type="entry name" value="TonB_rcpt_bac"/>
</dbReference>
<dbReference type="InterPro" id="IPR039426">
    <property type="entry name" value="TonB-dep_rcpt-like"/>
</dbReference>
<evidence type="ECO:0000256" key="4">
    <source>
        <dbReference type="ARBA" id="ARBA00022692"/>
    </source>
</evidence>
<keyword evidence="8 9" id="KW-0998">Cell outer membrane</keyword>
<dbReference type="InterPro" id="IPR036942">
    <property type="entry name" value="Beta-barrel_TonB_sf"/>
</dbReference>
<evidence type="ECO:0000259" key="14">
    <source>
        <dbReference type="Pfam" id="PF00593"/>
    </source>
</evidence>
<keyword evidence="5 13" id="KW-0732">Signal</keyword>
<evidence type="ECO:0000313" key="17">
    <source>
        <dbReference type="Proteomes" id="UP000439780"/>
    </source>
</evidence>
<dbReference type="NCBIfam" id="TIGR01782">
    <property type="entry name" value="TonB-Xanth-Caul"/>
    <property type="match status" value="1"/>
</dbReference>
<dbReference type="PANTHER" id="PTHR40980:SF3">
    <property type="entry name" value="TONB-DEPENDENT RECEPTOR-LIKE BETA-BARREL DOMAIN-CONTAINING PROTEIN"/>
    <property type="match status" value="1"/>
</dbReference>
<dbReference type="Pfam" id="PF00593">
    <property type="entry name" value="TonB_dep_Rec_b-barrel"/>
    <property type="match status" value="1"/>
</dbReference>
<feature type="chain" id="PRO_5033054930" evidence="13">
    <location>
        <begin position="41"/>
        <end position="958"/>
    </location>
</feature>
<dbReference type="InterPro" id="IPR010917">
    <property type="entry name" value="TonB_rcpt_CS"/>
</dbReference>
<evidence type="ECO:0000256" key="8">
    <source>
        <dbReference type="ARBA" id="ARBA00023237"/>
    </source>
</evidence>
<accession>A0A845AG53</accession>
<evidence type="ECO:0000256" key="6">
    <source>
        <dbReference type="ARBA" id="ARBA00023077"/>
    </source>
</evidence>
<keyword evidence="3 9" id="KW-1134">Transmembrane beta strand</keyword>
<dbReference type="OrthoDB" id="5476657at2"/>
<dbReference type="PROSITE" id="PS52016">
    <property type="entry name" value="TONB_DEPENDENT_REC_3"/>
    <property type="match status" value="1"/>
</dbReference>
<dbReference type="CDD" id="cd01347">
    <property type="entry name" value="ligand_gated_channel"/>
    <property type="match status" value="1"/>
</dbReference>
<keyword evidence="16" id="KW-0675">Receptor</keyword>
<dbReference type="PROSITE" id="PS01156">
    <property type="entry name" value="TONB_DEPENDENT_REC_2"/>
    <property type="match status" value="1"/>
</dbReference>
<gene>
    <name evidence="16" type="ORF">GRI58_12055</name>
</gene>
<evidence type="ECO:0000256" key="3">
    <source>
        <dbReference type="ARBA" id="ARBA00022452"/>
    </source>
</evidence>
<feature type="compositionally biased region" description="Polar residues" evidence="12">
    <location>
        <begin position="70"/>
        <end position="82"/>
    </location>
</feature>
<evidence type="ECO:0000256" key="5">
    <source>
        <dbReference type="ARBA" id="ARBA00022729"/>
    </source>
</evidence>
<evidence type="ECO:0000256" key="12">
    <source>
        <dbReference type="SAM" id="MobiDB-lite"/>
    </source>
</evidence>
<dbReference type="Pfam" id="PF07715">
    <property type="entry name" value="Plug"/>
    <property type="match status" value="1"/>
</dbReference>
<organism evidence="16 17">
    <name type="scientific">Qipengyuania algicida</name>
    <dbReference type="NCBI Taxonomy" id="1836209"/>
    <lineage>
        <taxon>Bacteria</taxon>
        <taxon>Pseudomonadati</taxon>
        <taxon>Pseudomonadota</taxon>
        <taxon>Alphaproteobacteria</taxon>
        <taxon>Sphingomonadales</taxon>
        <taxon>Erythrobacteraceae</taxon>
        <taxon>Qipengyuania</taxon>
    </lineage>
</organism>
<feature type="domain" description="TonB-dependent receptor plug" evidence="15">
    <location>
        <begin position="102"/>
        <end position="204"/>
    </location>
</feature>
<dbReference type="Gene3D" id="2.40.170.20">
    <property type="entry name" value="TonB-dependent receptor, beta-barrel domain"/>
    <property type="match status" value="1"/>
</dbReference>
<feature type="domain" description="TonB-dependent receptor-like beta-barrel" evidence="14">
    <location>
        <begin position="345"/>
        <end position="922"/>
    </location>
</feature>